<dbReference type="RefSeq" id="WP_153481662.1">
    <property type="nucleotide sequence ID" value="NZ_VWNA01000001.1"/>
</dbReference>
<dbReference type="AlphaFoldDB" id="A0A6A7Y2P1"/>
<comment type="caution">
    <text evidence="2">The sequence shown here is derived from an EMBL/GenBank/DDBJ whole genome shotgun (WGS) entry which is preliminary data.</text>
</comment>
<proteinExistence type="predicted"/>
<accession>A0A6A7Y2P1</accession>
<sequence length="79" mass="8017">MPRRFASDRTAFGRNVARLGLALALVAAGLSLGGCGRRGATELPAGVEPPPGVSPDGNGSYAPSTPFILDPILTTPKKS</sequence>
<evidence type="ECO:0000313" key="3">
    <source>
        <dbReference type="Proteomes" id="UP000332515"/>
    </source>
</evidence>
<gene>
    <name evidence="2" type="ORF">F0357_11905</name>
</gene>
<evidence type="ECO:0000313" key="2">
    <source>
        <dbReference type="EMBL" id="MQT13333.1"/>
    </source>
</evidence>
<name>A0A6A7Y2P1_9HYPH</name>
<keyword evidence="3" id="KW-1185">Reference proteome</keyword>
<reference evidence="2 3" key="1">
    <citation type="submission" date="2019-09" db="EMBL/GenBank/DDBJ databases">
        <title>Segnochrobactrum spirostomi gen. nov., sp. nov., isolated from the ciliate Spirostomum cf. yagiui and description of a novel family, Segnochrobactraceae fam. nov. within the order Rhizobiales of the class Alphaproteobacteria.</title>
        <authorList>
            <person name="Akter S."/>
            <person name="Shazib S.U.A."/>
            <person name="Shin M.K."/>
        </authorList>
    </citation>
    <scope>NUCLEOTIDE SEQUENCE [LARGE SCALE GENOMIC DNA]</scope>
    <source>
        <strain evidence="2 3">Sp-1</strain>
    </source>
</reference>
<dbReference type="PROSITE" id="PS51257">
    <property type="entry name" value="PROKAR_LIPOPROTEIN"/>
    <property type="match status" value="1"/>
</dbReference>
<evidence type="ECO:0000256" key="1">
    <source>
        <dbReference type="SAM" id="MobiDB-lite"/>
    </source>
</evidence>
<evidence type="ECO:0008006" key="4">
    <source>
        <dbReference type="Google" id="ProtNLM"/>
    </source>
</evidence>
<dbReference type="EMBL" id="VWNA01000001">
    <property type="protein sequence ID" value="MQT13333.1"/>
    <property type="molecule type" value="Genomic_DNA"/>
</dbReference>
<organism evidence="2 3">
    <name type="scientific">Segnochrobactrum spirostomi</name>
    <dbReference type="NCBI Taxonomy" id="2608987"/>
    <lineage>
        <taxon>Bacteria</taxon>
        <taxon>Pseudomonadati</taxon>
        <taxon>Pseudomonadota</taxon>
        <taxon>Alphaproteobacteria</taxon>
        <taxon>Hyphomicrobiales</taxon>
        <taxon>Segnochrobactraceae</taxon>
        <taxon>Segnochrobactrum</taxon>
    </lineage>
</organism>
<feature type="region of interest" description="Disordered" evidence="1">
    <location>
        <begin position="38"/>
        <end position="79"/>
    </location>
</feature>
<dbReference type="Proteomes" id="UP000332515">
    <property type="component" value="Unassembled WGS sequence"/>
</dbReference>
<protein>
    <recommendedName>
        <fullName evidence="4">Lipoprotein</fullName>
    </recommendedName>
</protein>